<keyword evidence="3" id="KW-1185">Reference proteome</keyword>
<name>A0A4R2JY80_9PSEU</name>
<dbReference type="RefSeq" id="WP_165960185.1">
    <property type="nucleotide sequence ID" value="NZ_SLWS01000001.1"/>
</dbReference>
<protein>
    <submittedName>
        <fullName evidence="2">Putative adhesin</fullName>
    </submittedName>
</protein>
<dbReference type="AlphaFoldDB" id="A0A4R2JY80"/>
<feature type="domain" description="DUF4097" evidence="1">
    <location>
        <begin position="113"/>
        <end position="273"/>
    </location>
</feature>
<dbReference type="Pfam" id="PF13349">
    <property type="entry name" value="DUF4097"/>
    <property type="match status" value="1"/>
</dbReference>
<dbReference type="PROSITE" id="PS51257">
    <property type="entry name" value="PROKAR_LIPOPROTEIN"/>
    <property type="match status" value="1"/>
</dbReference>
<accession>A0A4R2JY80</accession>
<evidence type="ECO:0000259" key="1">
    <source>
        <dbReference type="Pfam" id="PF13349"/>
    </source>
</evidence>
<gene>
    <name evidence="2" type="ORF">EV192_101618</name>
</gene>
<evidence type="ECO:0000313" key="2">
    <source>
        <dbReference type="EMBL" id="TCO64834.1"/>
    </source>
</evidence>
<evidence type="ECO:0000313" key="3">
    <source>
        <dbReference type="Proteomes" id="UP000295680"/>
    </source>
</evidence>
<sequence length="276" mass="28187">MSRRRVVVGVCAIGVGTLVLSGCGFRVASQQFSDDNAVQQTVSAVRIENGSGRVHISVGAKPGVHRTVYYQNDKPAQTSHFEGDTLVLEDCKIRNCSIDYDVVLAAGAKVMGEVGSGEIELTGMSEVGVQAGSGNITVRDVAGPVTVKVSSGRAELSGLGQSAVVEASSGDVRLTDVKGDATVVARSGSVVGTGLSGKTSVQSSSGDVTLTMAASQNVKVTASSGDIRVNVPKGTPYKTSVTTSSGDQRVNVATDPNASTVMELQANSGDVTVDYS</sequence>
<dbReference type="Proteomes" id="UP000295680">
    <property type="component" value="Unassembled WGS sequence"/>
</dbReference>
<comment type="caution">
    <text evidence="2">The sequence shown here is derived from an EMBL/GenBank/DDBJ whole genome shotgun (WGS) entry which is preliminary data.</text>
</comment>
<proteinExistence type="predicted"/>
<organism evidence="2 3">
    <name type="scientific">Actinocrispum wychmicini</name>
    <dbReference type="NCBI Taxonomy" id="1213861"/>
    <lineage>
        <taxon>Bacteria</taxon>
        <taxon>Bacillati</taxon>
        <taxon>Actinomycetota</taxon>
        <taxon>Actinomycetes</taxon>
        <taxon>Pseudonocardiales</taxon>
        <taxon>Pseudonocardiaceae</taxon>
        <taxon>Actinocrispum</taxon>
    </lineage>
</organism>
<dbReference type="EMBL" id="SLWS01000001">
    <property type="protein sequence ID" value="TCO64834.1"/>
    <property type="molecule type" value="Genomic_DNA"/>
</dbReference>
<dbReference type="InterPro" id="IPR025164">
    <property type="entry name" value="Toastrack_DUF4097"/>
</dbReference>
<reference evidence="2 3" key="1">
    <citation type="submission" date="2019-03" db="EMBL/GenBank/DDBJ databases">
        <title>Genomic Encyclopedia of Type Strains, Phase IV (KMG-IV): sequencing the most valuable type-strain genomes for metagenomic binning, comparative biology and taxonomic classification.</title>
        <authorList>
            <person name="Goeker M."/>
        </authorList>
    </citation>
    <scope>NUCLEOTIDE SEQUENCE [LARGE SCALE GENOMIC DNA]</scope>
    <source>
        <strain evidence="2 3">DSM 45934</strain>
    </source>
</reference>